<gene>
    <name evidence="2" type="ORF">PLOB_00008849</name>
</gene>
<protein>
    <recommendedName>
        <fullName evidence="1">FP protein C-terminal domain-containing protein</fullName>
    </recommendedName>
</protein>
<name>A0ABN8QQG2_9CNID</name>
<keyword evidence="3" id="KW-1185">Reference proteome</keyword>
<evidence type="ECO:0000313" key="3">
    <source>
        <dbReference type="Proteomes" id="UP001159405"/>
    </source>
</evidence>
<dbReference type="Pfam" id="PF25298">
    <property type="entry name" value="Baculo_FP_2nd"/>
    <property type="match status" value="1"/>
</dbReference>
<feature type="domain" description="FP protein C-terminal" evidence="1">
    <location>
        <begin position="113"/>
        <end position="161"/>
    </location>
</feature>
<evidence type="ECO:0000259" key="1">
    <source>
        <dbReference type="Pfam" id="PF25298"/>
    </source>
</evidence>
<accession>A0ABN8QQG2</accession>
<dbReference type="EMBL" id="CALNXK010000142">
    <property type="protein sequence ID" value="CAH3167785.1"/>
    <property type="molecule type" value="Genomic_DNA"/>
</dbReference>
<sequence length="164" mass="19234">MPLNDLEQYTRRDCTEIPATSEEKRMFSQANTNDIVIQLSEKIGVPMERNDISISYRIPSARDLVEPATIVKFVRRWVRENFYRARKRLKTVSTADLGFSEAKKIYIINESLTQKNKELFKDCLTFRKYHSYKFLWTNAGKIFLRRDVDSPVMPVYSSVDIPPS</sequence>
<proteinExistence type="predicted"/>
<evidence type="ECO:0000313" key="2">
    <source>
        <dbReference type="EMBL" id="CAH3167785.1"/>
    </source>
</evidence>
<comment type="caution">
    <text evidence="2">The sequence shown here is derived from an EMBL/GenBank/DDBJ whole genome shotgun (WGS) entry which is preliminary data.</text>
</comment>
<organism evidence="2 3">
    <name type="scientific">Porites lobata</name>
    <dbReference type="NCBI Taxonomy" id="104759"/>
    <lineage>
        <taxon>Eukaryota</taxon>
        <taxon>Metazoa</taxon>
        <taxon>Cnidaria</taxon>
        <taxon>Anthozoa</taxon>
        <taxon>Hexacorallia</taxon>
        <taxon>Scleractinia</taxon>
        <taxon>Fungiina</taxon>
        <taxon>Poritidae</taxon>
        <taxon>Porites</taxon>
    </lineage>
</organism>
<dbReference type="InterPro" id="IPR057251">
    <property type="entry name" value="FP_C"/>
</dbReference>
<dbReference type="Proteomes" id="UP001159405">
    <property type="component" value="Unassembled WGS sequence"/>
</dbReference>
<reference evidence="2 3" key="1">
    <citation type="submission" date="2022-05" db="EMBL/GenBank/DDBJ databases">
        <authorList>
            <consortium name="Genoscope - CEA"/>
            <person name="William W."/>
        </authorList>
    </citation>
    <scope>NUCLEOTIDE SEQUENCE [LARGE SCALE GENOMIC DNA]</scope>
</reference>